<reference evidence="1 2" key="1">
    <citation type="submission" date="2024-05" db="EMBL/GenBank/DDBJ databases">
        <authorList>
            <person name="Wallberg A."/>
        </authorList>
    </citation>
    <scope>NUCLEOTIDE SEQUENCE [LARGE SCALE GENOMIC DNA]</scope>
</reference>
<dbReference type="AlphaFoldDB" id="A0AAV2SG23"/>
<organism evidence="1 2">
    <name type="scientific">Meganyctiphanes norvegica</name>
    <name type="common">Northern krill</name>
    <name type="synonym">Thysanopoda norvegica</name>
    <dbReference type="NCBI Taxonomy" id="48144"/>
    <lineage>
        <taxon>Eukaryota</taxon>
        <taxon>Metazoa</taxon>
        <taxon>Ecdysozoa</taxon>
        <taxon>Arthropoda</taxon>
        <taxon>Crustacea</taxon>
        <taxon>Multicrustacea</taxon>
        <taxon>Malacostraca</taxon>
        <taxon>Eumalacostraca</taxon>
        <taxon>Eucarida</taxon>
        <taxon>Euphausiacea</taxon>
        <taxon>Euphausiidae</taxon>
        <taxon>Meganyctiphanes</taxon>
    </lineage>
</organism>
<comment type="caution">
    <text evidence="1">The sequence shown here is derived from an EMBL/GenBank/DDBJ whole genome shotgun (WGS) entry which is preliminary data.</text>
</comment>
<sequence length="101" mass="11826">MGRENCVGFNMIVTQTSPTTCTFMSAVTNDEAAENTMYWSEYRWYHELCLYGATWKYGAHTFNTMCVAEEEGKNYWCSTKNDANDNYVSSNYEWCKWTIDN</sequence>
<proteinExistence type="predicted"/>
<gene>
    <name evidence="1" type="ORF">MNOR_LOCUS35861</name>
</gene>
<evidence type="ECO:0000313" key="2">
    <source>
        <dbReference type="Proteomes" id="UP001497623"/>
    </source>
</evidence>
<accession>A0AAV2SG23</accession>
<evidence type="ECO:0000313" key="1">
    <source>
        <dbReference type="EMBL" id="CAL4184547.1"/>
    </source>
</evidence>
<protein>
    <submittedName>
        <fullName evidence="1">Uncharacterized protein</fullName>
    </submittedName>
</protein>
<dbReference type="EMBL" id="CAXKWB010061911">
    <property type="protein sequence ID" value="CAL4184547.1"/>
    <property type="molecule type" value="Genomic_DNA"/>
</dbReference>
<keyword evidence="2" id="KW-1185">Reference proteome</keyword>
<name>A0AAV2SG23_MEGNR</name>
<dbReference type="Proteomes" id="UP001497623">
    <property type="component" value="Unassembled WGS sequence"/>
</dbReference>